<dbReference type="PANTHER" id="PTHR33480:SF1">
    <property type="entry name" value="TYR RECOMBINASE DOMAIN-CONTAINING PROTEIN"/>
    <property type="match status" value="1"/>
</dbReference>
<feature type="compositionally biased region" description="Basic and acidic residues" evidence="1">
    <location>
        <begin position="184"/>
        <end position="197"/>
    </location>
</feature>
<feature type="region of interest" description="Disordered" evidence="1">
    <location>
        <begin position="1012"/>
        <end position="1091"/>
    </location>
</feature>
<protein>
    <submittedName>
        <fullName evidence="2">Uncharacterized protein</fullName>
    </submittedName>
</protein>
<dbReference type="PANTHER" id="PTHR33480">
    <property type="entry name" value="SET DOMAIN-CONTAINING PROTEIN-RELATED"/>
    <property type="match status" value="1"/>
</dbReference>
<feature type="compositionally biased region" description="Low complexity" evidence="1">
    <location>
        <begin position="360"/>
        <end position="370"/>
    </location>
</feature>
<accession>A0A9Q0YCT7</accession>
<evidence type="ECO:0000313" key="3">
    <source>
        <dbReference type="Proteomes" id="UP001152320"/>
    </source>
</evidence>
<keyword evidence="3" id="KW-1185">Reference proteome</keyword>
<feature type="compositionally biased region" description="Polar residues" evidence="1">
    <location>
        <begin position="399"/>
        <end position="413"/>
    </location>
</feature>
<name>A0A9Q0YCT7_HOLLE</name>
<sequence>MIFASSLYNVMPQQNRTILCICVAWSKVRTYVTFQEQQEKSDVSYSAPPSMTIHEHDAKGSHLVEKDTSAEEFCMLLSDVIDLSNSHISSSGPKANTLWKQNEKKIENEQKGEEPEPDLFVPDTSDGDSDASGSDSQSMDTKGSHLTEKDTPAEEFCLLLSDILDRLNSHISCSGPKANTPWKQNEKEIENEQKGEEPEPDLFVPDTSDGDSDASGSDSQSMTADDKLIHESECTDEGVVSTTDPKPINPKKQNRKESLRHNKVKGEEPELCQSVMDYEDGCGSDASDSDSQSMAADGKLIDESDCTDTGVVSTTDPKPINPKKQNRKESLRHSKLKGKGEGPEPCPSVMDCEDDHDSDASGSDSQSMAADDVDYVPESDYDDEDETVIPLPRRKHNSHSVPSSSDNASTSYNTTKNVCSVENDGVSSSTDTQSNRIRVLQTNNGTKRKYDKISYCPFCRTPQAKLPRHLAEFKGHKEEPEVIQWMTTKDPELKAQRLTRMRNYGNFLHNSKVRKENQGVLIPVYRPNFEAHPDDYLPCSDCFGFYAKKDLWKHQCTLRKPAKGKSKKLSKRRNYIQEGKMMLPESGLTSVTSEIFSGLRSDESGVALFIKTDTLTIQLAEKLSLKLGHDKEQYPYIRSKLREVGRMVVEYRNATGESSASLADLIDPKKFIDVVHATRQTSGFNDEQHLYKTPSLALKIGHSLKKAAEILKGDALIKGDFELEKRSRAFVELYNMKWEELVSAHALRTLNENKRNSPKYLPVTSDVVKLTKYLRDKIASGMEALKSDQSSEHAWKNLAEVTLASIIVFNRKRSGEVAKMTTSDLAKCTKGGNGVALEGLSKLEQELCKVLWRVEIIGKKGRTVPVLMTNKFKDAMDLLHQSRSKAGILEENNYAFAMPHSNSHLRGADSIRIHARNCGATHPEYVTSTGLRKHVATVCQIMNLKDNELDVIAKFMGHDIRTHREYYRLPEQTLQLAKVSKVLFSIENGNLQSMSGKSLDDIQISPDEEVPVDESIMDDSQKPSATTDDSDVTDVEDNSEHLGSEAISPAENSSVDNMSKAISPAENSGVDNKSKDSAVVKKTRSVKKKPWTPQEKQIIATKFINSFVTSKLPGKKEILDVINQEPLLKSRKWTNVKDFIRNQLKKNDPMDFFQTL</sequence>
<gene>
    <name evidence="2" type="ORF">HOLleu_42466</name>
</gene>
<feature type="region of interest" description="Disordered" evidence="1">
    <location>
        <begin position="390"/>
        <end position="413"/>
    </location>
</feature>
<reference evidence="2" key="1">
    <citation type="submission" date="2021-10" db="EMBL/GenBank/DDBJ databases">
        <title>Tropical sea cucumber genome reveals ecological adaptation and Cuvierian tubules defense mechanism.</title>
        <authorList>
            <person name="Chen T."/>
        </authorList>
    </citation>
    <scope>NUCLEOTIDE SEQUENCE</scope>
    <source>
        <strain evidence="2">Nanhai2018</strain>
        <tissue evidence="2">Muscle</tissue>
    </source>
</reference>
<dbReference type="EMBL" id="JAIZAY010000077">
    <property type="protein sequence ID" value="KAJ8019136.1"/>
    <property type="molecule type" value="Genomic_DNA"/>
</dbReference>
<evidence type="ECO:0000256" key="1">
    <source>
        <dbReference type="SAM" id="MobiDB-lite"/>
    </source>
</evidence>
<feature type="region of interest" description="Disordered" evidence="1">
    <location>
        <begin position="107"/>
        <end position="148"/>
    </location>
</feature>
<evidence type="ECO:0000313" key="2">
    <source>
        <dbReference type="EMBL" id="KAJ8019136.1"/>
    </source>
</evidence>
<feature type="compositionally biased region" description="Low complexity" evidence="1">
    <location>
        <begin position="130"/>
        <end position="140"/>
    </location>
</feature>
<dbReference type="AlphaFoldDB" id="A0A9Q0YCT7"/>
<comment type="caution">
    <text evidence="2">The sequence shown here is derived from an EMBL/GenBank/DDBJ whole genome shotgun (WGS) entry which is preliminary data.</text>
</comment>
<proteinExistence type="predicted"/>
<feature type="compositionally biased region" description="Basic and acidic residues" evidence="1">
    <location>
        <begin position="224"/>
        <end position="233"/>
    </location>
</feature>
<dbReference type="OrthoDB" id="10059338at2759"/>
<feature type="compositionally biased region" description="Low complexity" evidence="1">
    <location>
        <begin position="283"/>
        <end position="298"/>
    </location>
</feature>
<feature type="compositionally biased region" description="Acidic residues" evidence="1">
    <location>
        <begin position="1028"/>
        <end position="1037"/>
    </location>
</feature>
<dbReference type="Proteomes" id="UP001152320">
    <property type="component" value="Unassembled WGS sequence"/>
</dbReference>
<feature type="compositionally biased region" description="Basic and acidic residues" evidence="1">
    <location>
        <begin position="327"/>
        <end position="342"/>
    </location>
</feature>
<feature type="compositionally biased region" description="Basic residues" evidence="1">
    <location>
        <begin position="1081"/>
        <end position="1090"/>
    </location>
</feature>
<organism evidence="2 3">
    <name type="scientific">Holothuria leucospilota</name>
    <name type="common">Black long sea cucumber</name>
    <name type="synonym">Mertensiothuria leucospilota</name>
    <dbReference type="NCBI Taxonomy" id="206669"/>
    <lineage>
        <taxon>Eukaryota</taxon>
        <taxon>Metazoa</taxon>
        <taxon>Echinodermata</taxon>
        <taxon>Eleutherozoa</taxon>
        <taxon>Echinozoa</taxon>
        <taxon>Holothuroidea</taxon>
        <taxon>Aspidochirotacea</taxon>
        <taxon>Aspidochirotida</taxon>
        <taxon>Holothuriidae</taxon>
        <taxon>Holothuria</taxon>
    </lineage>
</organism>
<feature type="region of interest" description="Disordered" evidence="1">
    <location>
        <begin position="173"/>
        <end position="370"/>
    </location>
</feature>
<feature type="compositionally biased region" description="Basic and acidic residues" evidence="1">
    <location>
        <begin position="255"/>
        <end position="268"/>
    </location>
</feature>